<dbReference type="PANTHER" id="PTHR12245">
    <property type="entry name" value="SPRY DOMAIN CONTAINING SOCS BOX PROTEIN"/>
    <property type="match status" value="1"/>
</dbReference>
<dbReference type="GeneID" id="102689778"/>
<evidence type="ECO:0000259" key="5">
    <source>
        <dbReference type="PROSITE" id="PS50188"/>
    </source>
</evidence>
<dbReference type="InterPro" id="IPR050672">
    <property type="entry name" value="FBXO45-Fsn/SPSB_families"/>
</dbReference>
<dbReference type="FunFam" id="2.60.120.920:FF:000048">
    <property type="entry name" value="SPRY domain-containing SOCS box protein 2"/>
    <property type="match status" value="1"/>
</dbReference>
<dbReference type="GO" id="GO:0019005">
    <property type="term" value="C:SCF ubiquitin ligase complex"/>
    <property type="evidence" value="ECO:0000318"/>
    <property type="project" value="GO_Central"/>
</dbReference>
<dbReference type="InterPro" id="IPR043136">
    <property type="entry name" value="B30.2/SPRY_sf"/>
</dbReference>
<dbReference type="EMBL" id="AHAT01030354">
    <property type="status" value="NOT_ANNOTATED_CDS"/>
    <property type="molecule type" value="Genomic_DNA"/>
</dbReference>
<dbReference type="InterPro" id="IPR013320">
    <property type="entry name" value="ConA-like_dom_sf"/>
</dbReference>
<accession>W5N7Q6</accession>
<dbReference type="SUPFAM" id="SSF49899">
    <property type="entry name" value="Concanavalin A-like lectins/glucanases"/>
    <property type="match status" value="1"/>
</dbReference>
<reference evidence="6" key="2">
    <citation type="submission" date="2025-08" db="UniProtKB">
        <authorList>
            <consortium name="Ensembl"/>
        </authorList>
    </citation>
    <scope>IDENTIFICATION</scope>
</reference>
<dbReference type="eggNOG" id="KOG3953">
    <property type="taxonomic scope" value="Eukaryota"/>
</dbReference>
<dbReference type="GeneTree" id="ENSGT01030000234629"/>
<organism evidence="6 7">
    <name type="scientific">Lepisosteus oculatus</name>
    <name type="common">Spotted gar</name>
    <dbReference type="NCBI Taxonomy" id="7918"/>
    <lineage>
        <taxon>Eukaryota</taxon>
        <taxon>Metazoa</taxon>
        <taxon>Chordata</taxon>
        <taxon>Craniata</taxon>
        <taxon>Vertebrata</taxon>
        <taxon>Euteleostomi</taxon>
        <taxon>Actinopterygii</taxon>
        <taxon>Neopterygii</taxon>
        <taxon>Holostei</taxon>
        <taxon>Semionotiformes</taxon>
        <taxon>Lepisosteidae</taxon>
        <taxon>Lepisosteus</taxon>
    </lineage>
</organism>
<evidence type="ECO:0000313" key="6">
    <source>
        <dbReference type="Ensembl" id="ENSLOCP00000016665.1"/>
    </source>
</evidence>
<dbReference type="Ensembl" id="ENSLOCT00000016695.1">
    <property type="protein sequence ID" value="ENSLOCP00000016665.1"/>
    <property type="gene ID" value="ENSLOCG00000013513.1"/>
</dbReference>
<reference evidence="7" key="1">
    <citation type="submission" date="2011-12" db="EMBL/GenBank/DDBJ databases">
        <title>The Draft Genome of Lepisosteus oculatus.</title>
        <authorList>
            <consortium name="The Broad Institute Genome Assembly &amp; Analysis Group"/>
            <consortium name="Computational R&amp;D Group"/>
            <consortium name="and Sequencing Platform"/>
            <person name="Di Palma F."/>
            <person name="Alfoldi J."/>
            <person name="Johnson J."/>
            <person name="Berlin A."/>
            <person name="Gnerre S."/>
            <person name="Jaffe D."/>
            <person name="MacCallum I."/>
            <person name="Young S."/>
            <person name="Walker B.J."/>
            <person name="Lander E.S."/>
            <person name="Lindblad-Toh K."/>
        </authorList>
    </citation>
    <scope>NUCLEOTIDE SEQUENCE [LARGE SCALE GENOMIC DNA]</scope>
</reference>
<proteinExistence type="inferred from homology"/>
<dbReference type="OMA" id="WELLWSP"/>
<dbReference type="InParanoid" id="W5N7Q6"/>
<keyword evidence="3" id="KW-0963">Cytoplasm</keyword>
<dbReference type="HOGENOM" id="CLU_046756_0_0_1"/>
<reference evidence="6" key="3">
    <citation type="submission" date="2025-09" db="UniProtKB">
        <authorList>
            <consortium name="Ensembl"/>
        </authorList>
    </citation>
    <scope>IDENTIFICATION</scope>
</reference>
<comment type="subcellular location">
    <subcellularLocation>
        <location evidence="1">Cytoplasm</location>
    </subcellularLocation>
</comment>
<evidence type="ECO:0000256" key="2">
    <source>
        <dbReference type="ARBA" id="ARBA00010910"/>
    </source>
</evidence>
<dbReference type="STRING" id="7918.ENSLOCP00000016665"/>
<keyword evidence="4" id="KW-0833">Ubl conjugation pathway</keyword>
<keyword evidence="7" id="KW-1185">Reference proteome</keyword>
<feature type="domain" description="B30.2/SPRY" evidence="5">
    <location>
        <begin position="40"/>
        <end position="240"/>
    </location>
</feature>
<dbReference type="Proteomes" id="UP000018468">
    <property type="component" value="Linkage group LG2"/>
</dbReference>
<dbReference type="InterPro" id="IPR003877">
    <property type="entry name" value="SPRY_dom"/>
</dbReference>
<dbReference type="OrthoDB" id="8902058at2759"/>
<dbReference type="EMBL" id="AHAT01030355">
    <property type="status" value="NOT_ANNOTATED_CDS"/>
    <property type="molecule type" value="Genomic_DNA"/>
</dbReference>
<evidence type="ECO:0000313" key="7">
    <source>
        <dbReference type="Proteomes" id="UP000018468"/>
    </source>
</evidence>
<dbReference type="PROSITE" id="PS50188">
    <property type="entry name" value="B302_SPRY"/>
    <property type="match status" value="1"/>
</dbReference>
<evidence type="ECO:0000256" key="4">
    <source>
        <dbReference type="ARBA" id="ARBA00022786"/>
    </source>
</evidence>
<name>W5N7Q6_LEPOC</name>
<evidence type="ECO:0000256" key="3">
    <source>
        <dbReference type="ARBA" id="ARBA00022490"/>
    </source>
</evidence>
<comment type="similarity">
    <text evidence="2">Belongs to the SPSB family.</text>
</comment>
<protein>
    <submittedName>
        <fullName evidence="6">SPRY domain-containing SOCS box protein 4-like</fullName>
    </submittedName>
</protein>
<dbReference type="SMART" id="SM00449">
    <property type="entry name" value="SPRY"/>
    <property type="match status" value="1"/>
</dbReference>
<dbReference type="AlphaFoldDB" id="W5N7Q6"/>
<dbReference type="Bgee" id="ENSLOCG00000013513">
    <property type="expression patterns" value="Expressed in ovary and 2 other cell types or tissues"/>
</dbReference>
<evidence type="ECO:0000256" key="1">
    <source>
        <dbReference type="ARBA" id="ARBA00004496"/>
    </source>
</evidence>
<sequence length="292" mass="31502">MGLAMSRWLGSPRLKKTDLQSCKSGSRFSRYSTPPPARLAWILDSAPLPVPGSEMGVPSGGDWSPQHCSPNFSVSADRRSVRRRPAECSTDVARGSRGWGSGLHVWEVRWAPGERGSHAVVGIATEHCPLQAPGYTALLGQDAESWGWELGSNELRHGGVLVGQYPHTLGEEEWAPEPPLAVPPTLLVVLDADAGTVGFAVDGHFLGVAFRGLPRRPLYPAVSSVRGDGTVTLRYLAGMSRQPLALTSMCTLRVRQMAGKDKLPLPPRLQRLVQPCSACNQEDSPFSTAKRP</sequence>
<dbReference type="GO" id="GO:0043161">
    <property type="term" value="P:proteasome-mediated ubiquitin-dependent protein catabolic process"/>
    <property type="evidence" value="ECO:0000318"/>
    <property type="project" value="GO_Central"/>
</dbReference>
<dbReference type="Pfam" id="PF00622">
    <property type="entry name" value="SPRY"/>
    <property type="match status" value="1"/>
</dbReference>
<dbReference type="KEGG" id="loc:102689778"/>
<dbReference type="PANTHER" id="PTHR12245:SF15">
    <property type="entry name" value="SPRY DOMAIN-CONTAINING SOCS BOX PROTEIN 2-LIKE ISOFORM X1"/>
    <property type="match status" value="1"/>
</dbReference>
<dbReference type="GO" id="GO:0005737">
    <property type="term" value="C:cytoplasm"/>
    <property type="evidence" value="ECO:0007669"/>
    <property type="project" value="UniProtKB-SubCell"/>
</dbReference>
<dbReference type="InterPro" id="IPR001870">
    <property type="entry name" value="B30.2/SPRY"/>
</dbReference>
<dbReference type="Gene3D" id="2.60.120.920">
    <property type="match status" value="1"/>
</dbReference>
<dbReference type="GO" id="GO:0016567">
    <property type="term" value="P:protein ubiquitination"/>
    <property type="evidence" value="ECO:0007669"/>
    <property type="project" value="UniProtKB-ARBA"/>
</dbReference>